<gene>
    <name evidence="2" type="ORF">LSAT_V11C600307370</name>
</gene>
<dbReference type="Pfam" id="PF08646">
    <property type="entry name" value="Rep_fac-A_C"/>
    <property type="match status" value="1"/>
</dbReference>
<dbReference type="CDD" id="cd04481">
    <property type="entry name" value="RPA1_DBD_B_like"/>
    <property type="match status" value="1"/>
</dbReference>
<evidence type="ECO:0000313" key="3">
    <source>
        <dbReference type="Proteomes" id="UP000235145"/>
    </source>
</evidence>
<dbReference type="GO" id="GO:0005662">
    <property type="term" value="C:DNA replication factor A complex"/>
    <property type="evidence" value="ECO:0000318"/>
    <property type="project" value="GO_Central"/>
</dbReference>
<name>A0A9R1V6N5_LACSA</name>
<dbReference type="InterPro" id="IPR013955">
    <property type="entry name" value="Rep_factor-A_C"/>
</dbReference>
<evidence type="ECO:0000313" key="2">
    <source>
        <dbReference type="EMBL" id="KAJ0199253.1"/>
    </source>
</evidence>
<dbReference type="GO" id="GO:0003684">
    <property type="term" value="F:damaged DNA binding"/>
    <property type="evidence" value="ECO:0000318"/>
    <property type="project" value="GO_Central"/>
</dbReference>
<comment type="caution">
    <text evidence="2">The sequence shown here is derived from an EMBL/GenBank/DDBJ whole genome shotgun (WGS) entry which is preliminary data.</text>
</comment>
<dbReference type="PANTHER" id="PTHR47165:SF4">
    <property type="entry name" value="OS03G0429900 PROTEIN"/>
    <property type="match status" value="1"/>
</dbReference>
<dbReference type="Proteomes" id="UP000235145">
    <property type="component" value="Unassembled WGS sequence"/>
</dbReference>
<dbReference type="GO" id="GO:0007004">
    <property type="term" value="P:telomere maintenance via telomerase"/>
    <property type="evidence" value="ECO:0000318"/>
    <property type="project" value="GO_Central"/>
</dbReference>
<dbReference type="GO" id="GO:0006289">
    <property type="term" value="P:nucleotide-excision repair"/>
    <property type="evidence" value="ECO:0000318"/>
    <property type="project" value="GO_Central"/>
</dbReference>
<dbReference type="GO" id="GO:0000724">
    <property type="term" value="P:double-strand break repair via homologous recombination"/>
    <property type="evidence" value="ECO:0000318"/>
    <property type="project" value="GO_Central"/>
</dbReference>
<evidence type="ECO:0000259" key="1">
    <source>
        <dbReference type="Pfam" id="PF08646"/>
    </source>
</evidence>
<dbReference type="InterPro" id="IPR012340">
    <property type="entry name" value="NA-bd_OB-fold"/>
</dbReference>
<dbReference type="GO" id="GO:0043047">
    <property type="term" value="F:single-stranded telomeric DNA binding"/>
    <property type="evidence" value="ECO:0000318"/>
    <property type="project" value="GO_Central"/>
</dbReference>
<protein>
    <recommendedName>
        <fullName evidence="1">Replication factor A C-terminal domain-containing protein</fullName>
    </recommendedName>
</protein>
<sequence>MVAGDFTLIRDLDVLKDMFTMKLRYVPNAYIYKFRKVLKEGEAFFIKNPNLAKMDEGKFQLTDQMQKLTFTRETTVAPCLDFSGSINGFAFIDYHPIIVGTVPLNISLDVIGLVVAIGERNKMRLQIQDVNGSQLDVNLWGDYCYKLNDYIQKNPNILRIIIILQFAKINLWQGYVNTYYDVSKFIIITDIDEIKVFKKNLNQDGPHENSSSTFSYMKSNRSSDKDDFVLNHELKTIADIFEPIEIKKYVIVATIKGILQHTPWHYPTCTNCNTKAVPKNPSNEPSLTGSLKNETYECRNPKCTKTETLTVPRFMIPVRIQDHTGSMTLTMFEQDAKKLLKIYAKDLVAKTAKLGFCTNAYPSDINVLKDMKLAFIVSVSKYNVQRNTNQYTISRISDDEILIEELEKKFVVAEDAKSMIM</sequence>
<dbReference type="EMBL" id="NBSK02000006">
    <property type="protein sequence ID" value="KAJ0199253.1"/>
    <property type="molecule type" value="Genomic_DNA"/>
</dbReference>
<feature type="domain" description="Replication factor A C-terminal" evidence="1">
    <location>
        <begin position="252"/>
        <end position="355"/>
    </location>
</feature>
<dbReference type="SUPFAM" id="SSF50249">
    <property type="entry name" value="Nucleic acid-binding proteins"/>
    <property type="match status" value="2"/>
</dbReference>
<dbReference type="GO" id="GO:0006260">
    <property type="term" value="P:DNA replication"/>
    <property type="evidence" value="ECO:0000318"/>
    <property type="project" value="GO_Central"/>
</dbReference>
<proteinExistence type="predicted"/>
<organism evidence="2 3">
    <name type="scientific">Lactuca sativa</name>
    <name type="common">Garden lettuce</name>
    <dbReference type="NCBI Taxonomy" id="4236"/>
    <lineage>
        <taxon>Eukaryota</taxon>
        <taxon>Viridiplantae</taxon>
        <taxon>Streptophyta</taxon>
        <taxon>Embryophyta</taxon>
        <taxon>Tracheophyta</taxon>
        <taxon>Spermatophyta</taxon>
        <taxon>Magnoliopsida</taxon>
        <taxon>eudicotyledons</taxon>
        <taxon>Gunneridae</taxon>
        <taxon>Pentapetalae</taxon>
        <taxon>asterids</taxon>
        <taxon>campanulids</taxon>
        <taxon>Asterales</taxon>
        <taxon>Asteraceae</taxon>
        <taxon>Cichorioideae</taxon>
        <taxon>Cichorieae</taxon>
        <taxon>Lactucinae</taxon>
        <taxon>Lactuca</taxon>
    </lineage>
</organism>
<accession>A0A9R1V6N5</accession>
<dbReference type="Gene3D" id="2.40.50.140">
    <property type="entry name" value="Nucleic acid-binding proteins"/>
    <property type="match status" value="3"/>
</dbReference>
<dbReference type="GO" id="GO:0051321">
    <property type="term" value="P:meiotic cell cycle"/>
    <property type="evidence" value="ECO:0000318"/>
    <property type="project" value="GO_Central"/>
</dbReference>
<dbReference type="PANTHER" id="PTHR47165">
    <property type="entry name" value="OS03G0429900 PROTEIN"/>
    <property type="match status" value="1"/>
</dbReference>
<reference evidence="2 3" key="1">
    <citation type="journal article" date="2017" name="Nat. Commun.">
        <title>Genome assembly with in vitro proximity ligation data and whole-genome triplication in lettuce.</title>
        <authorList>
            <person name="Reyes-Chin-Wo S."/>
            <person name="Wang Z."/>
            <person name="Yang X."/>
            <person name="Kozik A."/>
            <person name="Arikit S."/>
            <person name="Song C."/>
            <person name="Xia L."/>
            <person name="Froenicke L."/>
            <person name="Lavelle D.O."/>
            <person name="Truco M.J."/>
            <person name="Xia R."/>
            <person name="Zhu S."/>
            <person name="Xu C."/>
            <person name="Xu H."/>
            <person name="Xu X."/>
            <person name="Cox K."/>
            <person name="Korf I."/>
            <person name="Meyers B.C."/>
            <person name="Michelmore R.W."/>
        </authorList>
    </citation>
    <scope>NUCLEOTIDE SEQUENCE [LARGE SCALE GENOMIC DNA]</scope>
    <source>
        <strain evidence="3">cv. Salinas</strain>
        <tissue evidence="2">Seedlings</tissue>
    </source>
</reference>
<keyword evidence="3" id="KW-1185">Reference proteome</keyword>
<dbReference type="AlphaFoldDB" id="A0A9R1V6N5"/>